<keyword evidence="2" id="KW-1185">Reference proteome</keyword>
<evidence type="ECO:0000313" key="1">
    <source>
        <dbReference type="EMBL" id="RDK44537.1"/>
    </source>
</evidence>
<reference evidence="1 2" key="1">
    <citation type="submission" date="2018-07" db="EMBL/GenBank/DDBJ databases">
        <title>Section-level genome sequencing of Aspergillus section Nigri to investigate inter- and intra-species variation.</title>
        <authorList>
            <consortium name="DOE Joint Genome Institute"/>
            <person name="Vesth T.C."/>
            <person name="Nybo J.L."/>
            <person name="Theobald S."/>
            <person name="Frisvad J.C."/>
            <person name="Larsen T.O."/>
            <person name="Nielsen K.F."/>
            <person name="Hoof J.B."/>
            <person name="Brandl J."/>
            <person name="Salamov A."/>
            <person name="Riley R."/>
            <person name="Gladden J.M."/>
            <person name="Phatale P."/>
            <person name="Nielsen M.T."/>
            <person name="Lyhne E.K."/>
            <person name="Kogle M.E."/>
            <person name="Strasser K."/>
            <person name="McDonnell E."/>
            <person name="Barry K."/>
            <person name="Clum A."/>
            <person name="Chen C."/>
            <person name="Nolan M."/>
            <person name="Sandor L."/>
            <person name="Kuo A."/>
            <person name="Lipzen A."/>
            <person name="Hainaut M."/>
            <person name="Drula E."/>
            <person name="Tsang A."/>
            <person name="Magnuson J.K."/>
            <person name="Henrissat B."/>
            <person name="Wiebenga A."/>
            <person name="Simmons B.A."/>
            <person name="Makela M.R."/>
            <person name="De vries R.P."/>
            <person name="Grigoriev I.V."/>
            <person name="Mortensen U.H."/>
            <person name="Baker S.E."/>
            <person name="Andersen M.R."/>
        </authorList>
    </citation>
    <scope>NUCLEOTIDE SEQUENCE [LARGE SCALE GENOMIC DNA]</scope>
    <source>
        <strain evidence="1 2">ATCC 13157</strain>
    </source>
</reference>
<evidence type="ECO:0000313" key="2">
    <source>
        <dbReference type="Proteomes" id="UP000254937"/>
    </source>
</evidence>
<sequence>MTCHNSPSLPHTASWTNNPGLDCVLKAANHRPSVAVCLALPSQVSILSDRRSLGRFSLFLLFFAFCLVGPDTKPVQPRRRRHWPSVHRVCAEVFPFMD</sequence>
<protein>
    <submittedName>
        <fullName evidence="1">Uncharacterized protein</fullName>
    </submittedName>
</protein>
<dbReference type="EMBL" id="KZ851849">
    <property type="protein sequence ID" value="RDK44537.1"/>
    <property type="molecule type" value="Genomic_DNA"/>
</dbReference>
<proteinExistence type="predicted"/>
<dbReference type="Proteomes" id="UP000254937">
    <property type="component" value="Unassembled WGS sequence"/>
</dbReference>
<organism evidence="1 2">
    <name type="scientific">Aspergillus phoenicis ATCC 13157</name>
    <dbReference type="NCBI Taxonomy" id="1353007"/>
    <lineage>
        <taxon>Eukaryota</taxon>
        <taxon>Fungi</taxon>
        <taxon>Dikarya</taxon>
        <taxon>Ascomycota</taxon>
        <taxon>Pezizomycotina</taxon>
        <taxon>Eurotiomycetes</taxon>
        <taxon>Eurotiomycetidae</taxon>
        <taxon>Eurotiales</taxon>
        <taxon>Aspergillaceae</taxon>
        <taxon>Aspergillus</taxon>
    </lineage>
</organism>
<dbReference type="AlphaFoldDB" id="A0A370PQR6"/>
<accession>A0A370PQR6</accession>
<name>A0A370PQR6_ASPPH</name>
<gene>
    <name evidence="1" type="ORF">M752DRAFT_141175</name>
</gene>